<evidence type="ECO:0000256" key="1">
    <source>
        <dbReference type="ARBA" id="ARBA00005395"/>
    </source>
</evidence>
<dbReference type="NCBIfam" id="TIGR01575">
    <property type="entry name" value="rimI"/>
    <property type="match status" value="1"/>
</dbReference>
<feature type="binding site" evidence="5">
    <location>
        <begin position="71"/>
        <end position="73"/>
    </location>
    <ligand>
        <name>acetyl-CoA</name>
        <dbReference type="ChEBI" id="CHEBI:57288"/>
    </ligand>
</feature>
<feature type="active site" description="Proton donor" evidence="5">
    <location>
        <position position="117"/>
    </location>
</feature>
<comment type="function">
    <text evidence="5 6">Acetylates the N-terminal alanine of ribosomal protein bS18.</text>
</comment>
<evidence type="ECO:0000256" key="4">
    <source>
        <dbReference type="ARBA" id="ARBA00023315"/>
    </source>
</evidence>
<dbReference type="InterPro" id="IPR000182">
    <property type="entry name" value="GNAT_dom"/>
</dbReference>
<evidence type="ECO:0000313" key="7">
    <source>
        <dbReference type="EMBL" id="QDJ14664.1"/>
    </source>
</evidence>
<gene>
    <name evidence="5" type="primary">rimI</name>
    <name evidence="7" type="ORF">CEP48_04150</name>
</gene>
<dbReference type="AlphaFoldDB" id="A0A8E3MG88"/>
<dbReference type="GO" id="GO:0008999">
    <property type="term" value="F:protein-N-terminal-alanine acetyltransferase activity"/>
    <property type="evidence" value="ECO:0007669"/>
    <property type="project" value="UniProtKB-UniRule"/>
</dbReference>
<dbReference type="EC" id="2.3.1.266" evidence="5 6"/>
<evidence type="ECO:0000256" key="6">
    <source>
        <dbReference type="RuleBase" id="RU363094"/>
    </source>
</evidence>
<dbReference type="EMBL" id="CP022011">
    <property type="protein sequence ID" value="QDJ14664.1"/>
    <property type="molecule type" value="Genomic_DNA"/>
</dbReference>
<dbReference type="PANTHER" id="PTHR43420">
    <property type="entry name" value="ACETYLTRANSFERASE"/>
    <property type="match status" value="1"/>
</dbReference>
<dbReference type="Pfam" id="PF00583">
    <property type="entry name" value="Acetyltransf_1"/>
    <property type="match status" value="1"/>
</dbReference>
<dbReference type="HAMAP" id="MF_02210">
    <property type="entry name" value="RimI"/>
    <property type="match status" value="1"/>
</dbReference>
<comment type="similarity">
    <text evidence="1 5 6">Belongs to the acetyltransferase family. RimI subfamily.</text>
</comment>
<accession>A0A8E3MG88</accession>
<dbReference type="Gene3D" id="3.40.630.30">
    <property type="match status" value="1"/>
</dbReference>
<dbReference type="InterPro" id="IPR016181">
    <property type="entry name" value="Acyl_CoA_acyltransferase"/>
</dbReference>
<dbReference type="RefSeq" id="WP_261920809.1">
    <property type="nucleotide sequence ID" value="NZ_CP022011.1"/>
</dbReference>
<feature type="active site" description="Proton acceptor" evidence="5">
    <location>
        <position position="105"/>
    </location>
</feature>
<dbReference type="NCBIfam" id="NF007025">
    <property type="entry name" value="PRK09491.1"/>
    <property type="match status" value="1"/>
</dbReference>
<dbReference type="InterPro" id="IPR043690">
    <property type="entry name" value="RimI"/>
</dbReference>
<protein>
    <recommendedName>
        <fullName evidence="5 6">[Ribosomal protein bS18]-alanine N-acetyltransferase</fullName>
        <ecNumber evidence="5 6">2.3.1.266</ecNumber>
    </recommendedName>
</protein>
<dbReference type="PROSITE" id="PS51186">
    <property type="entry name" value="GNAT"/>
    <property type="match status" value="1"/>
</dbReference>
<sequence length="149" mass="17309">MSDLNITPLTLNDLPIILQIEQSSQVIPWRLQSFQECCTEQYINLKLTKNQEIIGYCICHHLLDEATLFNIAISPNFQAKGYGRLLLQYLNQQLQAKGCSTLWLEVRESNLAAQHLYQTIGFQTLTVRKEYYRTPDNGRENAVIMAYYF</sequence>
<dbReference type="InterPro" id="IPR050680">
    <property type="entry name" value="YpeA/RimI_acetyltransf"/>
</dbReference>
<keyword evidence="2 5" id="KW-0963">Cytoplasm</keyword>
<dbReference type="CDD" id="cd04301">
    <property type="entry name" value="NAT_SF"/>
    <property type="match status" value="1"/>
</dbReference>
<keyword evidence="4 5" id="KW-0012">Acyltransferase</keyword>
<keyword evidence="8" id="KW-1185">Reference proteome</keyword>
<comment type="subcellular location">
    <subcellularLocation>
        <location evidence="5 6">Cytoplasm</location>
    </subcellularLocation>
</comment>
<dbReference type="PANTHER" id="PTHR43420:SF44">
    <property type="entry name" value="ACETYLTRANSFERASE YPEA"/>
    <property type="match status" value="1"/>
</dbReference>
<proteinExistence type="inferred from homology"/>
<keyword evidence="3 5" id="KW-0808">Transferase</keyword>
<dbReference type="GO" id="GO:0005737">
    <property type="term" value="C:cytoplasm"/>
    <property type="evidence" value="ECO:0007669"/>
    <property type="project" value="UniProtKB-SubCell"/>
</dbReference>
<comment type="caution">
    <text evidence="5">Lacks conserved residue(s) required for the propagation of feature annotation.</text>
</comment>
<evidence type="ECO:0000256" key="5">
    <source>
        <dbReference type="HAMAP-Rule" id="MF_02210"/>
    </source>
</evidence>
<organism evidence="7 8">
    <name type="scientific">Mergibacter septicus</name>
    <dbReference type="NCBI Taxonomy" id="221402"/>
    <lineage>
        <taxon>Bacteria</taxon>
        <taxon>Pseudomonadati</taxon>
        <taxon>Pseudomonadota</taxon>
        <taxon>Gammaproteobacteria</taxon>
        <taxon>Pasteurellales</taxon>
        <taxon>Pasteurellaceae</taxon>
        <taxon>Mergibacter</taxon>
    </lineage>
</organism>
<comment type="catalytic activity">
    <reaction evidence="5 6">
        <text>N-terminal L-alanyl-[ribosomal protein bS18] + acetyl-CoA = N-terminal N(alpha)-acetyl-L-alanyl-[ribosomal protein bS18] + CoA + H(+)</text>
        <dbReference type="Rhea" id="RHEA:43756"/>
        <dbReference type="Rhea" id="RHEA-COMP:10676"/>
        <dbReference type="Rhea" id="RHEA-COMP:10677"/>
        <dbReference type="ChEBI" id="CHEBI:15378"/>
        <dbReference type="ChEBI" id="CHEBI:57287"/>
        <dbReference type="ChEBI" id="CHEBI:57288"/>
        <dbReference type="ChEBI" id="CHEBI:64718"/>
        <dbReference type="ChEBI" id="CHEBI:83683"/>
        <dbReference type="EC" id="2.3.1.266"/>
    </reaction>
</comment>
<feature type="binding site" evidence="5">
    <location>
        <position position="110"/>
    </location>
    <ligand>
        <name>acetyl-CoA</name>
        <dbReference type="ChEBI" id="CHEBI:57288"/>
    </ligand>
</feature>
<name>A0A8E3MG88_9PAST</name>
<dbReference type="Proteomes" id="UP000955338">
    <property type="component" value="Chromosome"/>
</dbReference>
<dbReference type="SUPFAM" id="SSF55729">
    <property type="entry name" value="Acyl-CoA N-acyltransferases (Nat)"/>
    <property type="match status" value="1"/>
</dbReference>
<dbReference type="InterPro" id="IPR006464">
    <property type="entry name" value="AcTrfase_RimI/Ard1"/>
</dbReference>
<reference evidence="7" key="1">
    <citation type="submission" date="2017-06" db="EMBL/GenBank/DDBJ databases">
        <title>Genome sequencing of pathogenic and non-pathogenic strains within Bisgaard taxon 40.</title>
        <authorList>
            <person name="Ladner J.T."/>
            <person name="Lovett S.P."/>
            <person name="Koroleva G."/>
            <person name="Lorch J.M."/>
        </authorList>
    </citation>
    <scope>NUCLEOTIDE SEQUENCE</scope>
    <source>
        <strain evidence="7">27576-1-I1</strain>
    </source>
</reference>
<evidence type="ECO:0000256" key="2">
    <source>
        <dbReference type="ARBA" id="ARBA00022490"/>
    </source>
</evidence>
<evidence type="ECO:0000313" key="8">
    <source>
        <dbReference type="Proteomes" id="UP000955338"/>
    </source>
</evidence>
<evidence type="ECO:0000256" key="3">
    <source>
        <dbReference type="ARBA" id="ARBA00022679"/>
    </source>
</evidence>